<sequence length="257" mass="28623">MLDLHVHLTGHRDRPADRENVRAFLRTAAAKGLREVGFADHDLYYEDLNLPLLSEVAAEFPGLKVRVGLEVDYRPGEEEKVRGILASFPFDYAIGSVHEIRGWAFDAPGQEQRHREAEPDRLYRDYFGLVVQAARSGLFTTLGHLDLIKIYGVRPKSDILELAEETLAAAAETGCAIEINTNGRNKPVGEFYPEERLLKEIIRRHVPITLGSDAHEAAAVGRDLAEAAGMARRLGAEALVGFEQRRLIPYPIVAYSV</sequence>
<protein>
    <recommendedName>
        <fullName evidence="3 8">Histidinol-phosphatase</fullName>
        <shortName evidence="8">HolPase</shortName>
        <ecNumber evidence="3 8">3.1.3.15</ecNumber>
    </recommendedName>
</protein>
<dbReference type="Proteomes" id="UP001071230">
    <property type="component" value="Unassembled WGS sequence"/>
</dbReference>
<dbReference type="GO" id="GO:0000105">
    <property type="term" value="P:L-histidine biosynthetic process"/>
    <property type="evidence" value="ECO:0007669"/>
    <property type="project" value="UniProtKB-UniRule"/>
</dbReference>
<dbReference type="PANTHER" id="PTHR21039:SF0">
    <property type="entry name" value="HISTIDINOL-PHOSPHATASE"/>
    <property type="match status" value="1"/>
</dbReference>
<evidence type="ECO:0000256" key="1">
    <source>
        <dbReference type="ARBA" id="ARBA00004970"/>
    </source>
</evidence>
<evidence type="ECO:0000313" key="10">
    <source>
        <dbReference type="EMBL" id="CAA7602927.1"/>
    </source>
</evidence>
<evidence type="ECO:0000313" key="12">
    <source>
        <dbReference type="Proteomes" id="UP001071230"/>
    </source>
</evidence>
<keyword evidence="4 8" id="KW-0028">Amino-acid biosynthesis</keyword>
<dbReference type="RefSeq" id="WP_240986224.1">
    <property type="nucleotide sequence ID" value="NZ_CDGJ01000003.1"/>
</dbReference>
<evidence type="ECO:0000256" key="7">
    <source>
        <dbReference type="ARBA" id="ARBA00049158"/>
    </source>
</evidence>
<dbReference type="EC" id="3.1.3.15" evidence="3 8"/>
<dbReference type="SUPFAM" id="SSF89550">
    <property type="entry name" value="PHP domain-like"/>
    <property type="match status" value="1"/>
</dbReference>
<evidence type="ECO:0000256" key="6">
    <source>
        <dbReference type="ARBA" id="ARBA00023102"/>
    </source>
</evidence>
<accession>A0A8S0Y090</accession>
<keyword evidence="12" id="KW-1185">Reference proteome</keyword>
<keyword evidence="5 8" id="KW-0378">Hydrolase</keyword>
<evidence type="ECO:0000256" key="3">
    <source>
        <dbReference type="ARBA" id="ARBA00013085"/>
    </source>
</evidence>
<dbReference type="GO" id="GO:0005737">
    <property type="term" value="C:cytoplasm"/>
    <property type="evidence" value="ECO:0007669"/>
    <property type="project" value="TreeGrafter"/>
</dbReference>
<comment type="similarity">
    <text evidence="2 8">Belongs to the PHP hydrolase family. HisK subfamily.</text>
</comment>
<name>A0A8S0Y090_9FIRM</name>
<dbReference type="GO" id="GO:0004401">
    <property type="term" value="F:histidinol-phosphatase activity"/>
    <property type="evidence" value="ECO:0007669"/>
    <property type="project" value="UniProtKB-UniRule"/>
</dbReference>
<dbReference type="PANTHER" id="PTHR21039">
    <property type="entry name" value="HISTIDINOL PHOSPHATASE-RELATED"/>
    <property type="match status" value="1"/>
</dbReference>
<keyword evidence="6 8" id="KW-0368">Histidine biosynthesis</keyword>
<dbReference type="Gene3D" id="3.20.20.140">
    <property type="entry name" value="Metal-dependent hydrolases"/>
    <property type="match status" value="1"/>
</dbReference>
<evidence type="ECO:0000256" key="4">
    <source>
        <dbReference type="ARBA" id="ARBA00022605"/>
    </source>
</evidence>
<evidence type="ECO:0000259" key="9">
    <source>
        <dbReference type="Pfam" id="PF02811"/>
    </source>
</evidence>
<dbReference type="NCBIfam" id="TIGR01856">
    <property type="entry name" value="hisJ_fam"/>
    <property type="match status" value="1"/>
</dbReference>
<evidence type="ECO:0000256" key="2">
    <source>
        <dbReference type="ARBA" id="ARBA00009152"/>
    </source>
</evidence>
<dbReference type="Pfam" id="PF02811">
    <property type="entry name" value="PHP"/>
    <property type="match status" value="1"/>
</dbReference>
<dbReference type="KEGG" id="aacx:DEACI_3750"/>
<dbReference type="EMBL" id="LR746496">
    <property type="protein sequence ID" value="CAA7602927.1"/>
    <property type="molecule type" value="Genomic_DNA"/>
</dbReference>
<evidence type="ECO:0000313" key="11">
    <source>
        <dbReference type="EMBL" id="CEJ05809.1"/>
    </source>
</evidence>
<gene>
    <name evidence="11" type="ORF">DEACI_0229</name>
    <name evidence="10" type="ORF">DEACI_3750</name>
</gene>
<dbReference type="EMBL" id="CDGJ01000003">
    <property type="protein sequence ID" value="CEJ05809.1"/>
    <property type="molecule type" value="Genomic_DNA"/>
</dbReference>
<feature type="domain" description="PHP" evidence="9">
    <location>
        <begin position="19"/>
        <end position="182"/>
    </location>
</feature>
<dbReference type="InterPro" id="IPR010140">
    <property type="entry name" value="Histidinol_P_phosphatase_HisJ"/>
</dbReference>
<reference evidence="11" key="1">
    <citation type="submission" date="2014-11" db="EMBL/GenBank/DDBJ databases">
        <authorList>
            <person name="Hornung B.V."/>
        </authorList>
    </citation>
    <scope>NUCLEOTIDE SEQUENCE</scope>
    <source>
        <strain evidence="11">INE</strain>
    </source>
</reference>
<organism evidence="10">
    <name type="scientific">Acididesulfobacillus acetoxydans</name>
    <dbReference type="NCBI Taxonomy" id="1561005"/>
    <lineage>
        <taxon>Bacteria</taxon>
        <taxon>Bacillati</taxon>
        <taxon>Bacillota</taxon>
        <taxon>Clostridia</taxon>
        <taxon>Eubacteriales</taxon>
        <taxon>Peptococcaceae</taxon>
        <taxon>Acididesulfobacillus</taxon>
    </lineage>
</organism>
<evidence type="ECO:0000256" key="8">
    <source>
        <dbReference type="RuleBase" id="RU366003"/>
    </source>
</evidence>
<evidence type="ECO:0000256" key="5">
    <source>
        <dbReference type="ARBA" id="ARBA00022801"/>
    </source>
</evidence>
<dbReference type="InterPro" id="IPR004013">
    <property type="entry name" value="PHP_dom"/>
</dbReference>
<dbReference type="Proteomes" id="UP000836597">
    <property type="component" value="Chromosome"/>
</dbReference>
<dbReference type="NCBIfam" id="NF005596">
    <property type="entry name" value="PRK07328.1"/>
    <property type="match status" value="1"/>
</dbReference>
<comment type="pathway">
    <text evidence="1 8">Amino-acid biosynthesis; L-histidine biosynthesis; L-histidine from 5-phospho-alpha-D-ribose 1-diphosphate: step 8/9.</text>
</comment>
<comment type="catalytic activity">
    <reaction evidence="7 8">
        <text>L-histidinol phosphate + H2O = L-histidinol + phosphate</text>
        <dbReference type="Rhea" id="RHEA:14465"/>
        <dbReference type="ChEBI" id="CHEBI:15377"/>
        <dbReference type="ChEBI" id="CHEBI:43474"/>
        <dbReference type="ChEBI" id="CHEBI:57699"/>
        <dbReference type="ChEBI" id="CHEBI:57980"/>
        <dbReference type="EC" id="3.1.3.15"/>
    </reaction>
</comment>
<dbReference type="CDD" id="cd12110">
    <property type="entry name" value="PHP_HisPPase_Hisj_like"/>
    <property type="match status" value="1"/>
</dbReference>
<reference evidence="10" key="2">
    <citation type="submission" date="2020-01" db="EMBL/GenBank/DDBJ databases">
        <authorList>
            <person name="Hornung B."/>
        </authorList>
    </citation>
    <scope>NUCLEOTIDE SEQUENCE</scope>
    <source>
        <strain evidence="10">PacBioINE</strain>
    </source>
</reference>
<dbReference type="AlphaFoldDB" id="A0A8S0Y090"/>
<dbReference type="InterPro" id="IPR016195">
    <property type="entry name" value="Pol/histidinol_Pase-like"/>
</dbReference>
<proteinExistence type="inferred from homology"/>